<dbReference type="RefSeq" id="WP_154288625.1">
    <property type="nucleotide sequence ID" value="NZ_WKJI01000005.1"/>
</dbReference>
<evidence type="ECO:0000259" key="4">
    <source>
        <dbReference type="SMART" id="SM00560"/>
    </source>
</evidence>
<dbReference type="AlphaFoldDB" id="A0A7K0FSD8"/>
<name>A0A7K0FSD8_9SPHI</name>
<gene>
    <name evidence="5" type="ORF">GJJ64_15260</name>
</gene>
<protein>
    <recommendedName>
        <fullName evidence="4">LamG-like jellyroll fold domain-containing protein</fullName>
    </recommendedName>
</protein>
<dbReference type="Proteomes" id="UP000462931">
    <property type="component" value="Unassembled WGS sequence"/>
</dbReference>
<dbReference type="Gene3D" id="2.60.120.200">
    <property type="match status" value="1"/>
</dbReference>
<keyword evidence="1 3" id="KW-0732">Signal</keyword>
<evidence type="ECO:0000256" key="1">
    <source>
        <dbReference type="ARBA" id="ARBA00022729"/>
    </source>
</evidence>
<sequence>MRLKHYALFLLITLAYNLKAQQNLFRGNNNYIISKTSNNGLGAGNALQFSSPNRYIDCGTSSSLNITGSMTIELWINPSQNLGIGQWDRLVHRYYPTGYYFGGRAGATNALAVVLNGDLNTAVTPNNTVVPNTWQHVAFTYDVVSKTITIYRNGLAVSTTIWNGTITGSTNNSLTLSAASEAYNGMMDEVRIWNICRSAAQILANYNTTVPINSSGLVAYYKFDEGSGATTSNSISNDSNGSLINSPSWIVPSTAPIN</sequence>
<feature type="chain" id="PRO_5029580540" description="LamG-like jellyroll fold domain-containing protein" evidence="3">
    <location>
        <begin position="21"/>
        <end position="258"/>
    </location>
</feature>
<dbReference type="GO" id="GO:0004553">
    <property type="term" value="F:hydrolase activity, hydrolyzing O-glycosyl compounds"/>
    <property type="evidence" value="ECO:0007669"/>
    <property type="project" value="UniProtKB-ARBA"/>
</dbReference>
<dbReference type="InterPro" id="IPR006558">
    <property type="entry name" value="LamG-like"/>
</dbReference>
<evidence type="ECO:0000256" key="2">
    <source>
        <dbReference type="ARBA" id="ARBA00023157"/>
    </source>
</evidence>
<dbReference type="EMBL" id="WKJI01000005">
    <property type="protein sequence ID" value="MRX48551.1"/>
    <property type="molecule type" value="Genomic_DNA"/>
</dbReference>
<dbReference type="GO" id="GO:0005975">
    <property type="term" value="P:carbohydrate metabolic process"/>
    <property type="evidence" value="ECO:0007669"/>
    <property type="project" value="UniProtKB-ARBA"/>
</dbReference>
<dbReference type="InterPro" id="IPR013320">
    <property type="entry name" value="ConA-like_dom_sf"/>
</dbReference>
<organism evidence="5 6">
    <name type="scientific">Pedobacter puniceum</name>
    <dbReference type="NCBI Taxonomy" id="2666136"/>
    <lineage>
        <taxon>Bacteria</taxon>
        <taxon>Pseudomonadati</taxon>
        <taxon>Bacteroidota</taxon>
        <taxon>Sphingobacteriia</taxon>
        <taxon>Sphingobacteriales</taxon>
        <taxon>Sphingobacteriaceae</taxon>
        <taxon>Pedobacter</taxon>
    </lineage>
</organism>
<keyword evidence="2" id="KW-1015">Disulfide bond</keyword>
<feature type="domain" description="LamG-like jellyroll fold" evidence="4">
    <location>
        <begin position="68"/>
        <end position="200"/>
    </location>
</feature>
<evidence type="ECO:0000313" key="5">
    <source>
        <dbReference type="EMBL" id="MRX48551.1"/>
    </source>
</evidence>
<evidence type="ECO:0000313" key="6">
    <source>
        <dbReference type="Proteomes" id="UP000462931"/>
    </source>
</evidence>
<dbReference type="SMART" id="SM00560">
    <property type="entry name" value="LamGL"/>
    <property type="match status" value="1"/>
</dbReference>
<keyword evidence="6" id="KW-1185">Reference proteome</keyword>
<comment type="caution">
    <text evidence="5">The sequence shown here is derived from an EMBL/GenBank/DDBJ whole genome shotgun (WGS) entry which is preliminary data.</text>
</comment>
<proteinExistence type="predicted"/>
<accession>A0A7K0FSD8</accession>
<evidence type="ECO:0000256" key="3">
    <source>
        <dbReference type="SAM" id="SignalP"/>
    </source>
</evidence>
<feature type="signal peptide" evidence="3">
    <location>
        <begin position="1"/>
        <end position="20"/>
    </location>
</feature>
<reference evidence="5 6" key="1">
    <citation type="submission" date="2019-11" db="EMBL/GenBank/DDBJ databases">
        <authorList>
            <person name="Cheng Q."/>
            <person name="Yang Z."/>
        </authorList>
    </citation>
    <scope>NUCLEOTIDE SEQUENCE [LARGE SCALE GENOMIC DNA]</scope>
    <source>
        <strain evidence="5 6">HX-22-1</strain>
    </source>
</reference>
<dbReference type="SUPFAM" id="SSF49899">
    <property type="entry name" value="Concanavalin A-like lectins/glucanases"/>
    <property type="match status" value="1"/>
</dbReference>
<dbReference type="Pfam" id="PF13385">
    <property type="entry name" value="Laminin_G_3"/>
    <property type="match status" value="1"/>
</dbReference>